<keyword evidence="3" id="KW-1185">Reference proteome</keyword>
<keyword evidence="1" id="KW-1133">Transmembrane helix</keyword>
<feature type="transmembrane region" description="Helical" evidence="1">
    <location>
        <begin position="47"/>
        <end position="66"/>
    </location>
</feature>
<dbReference type="Proteomes" id="UP001521150">
    <property type="component" value="Unassembled WGS sequence"/>
</dbReference>
<dbReference type="RefSeq" id="WP_233723750.1">
    <property type="nucleotide sequence ID" value="NZ_JAJVCN010000001.1"/>
</dbReference>
<organism evidence="2 3">
    <name type="scientific">Kibdelosporangium philippinense</name>
    <dbReference type="NCBI Taxonomy" id="211113"/>
    <lineage>
        <taxon>Bacteria</taxon>
        <taxon>Bacillati</taxon>
        <taxon>Actinomycetota</taxon>
        <taxon>Actinomycetes</taxon>
        <taxon>Pseudonocardiales</taxon>
        <taxon>Pseudonocardiaceae</taxon>
        <taxon>Kibdelosporangium</taxon>
    </lineage>
</organism>
<protein>
    <submittedName>
        <fullName evidence="2">DUF3592 domain-containing protein</fullName>
    </submittedName>
</protein>
<sequence length="257" mass="27869">MAEIDDVRRLRLRTVWGMDDLTELTHHRAGPDLATAAVRRLRLRSRLFTVTGLLLLIGFSLGAALIEREANELLPGWWRVDGTVVDTGPGFIDVRCVVDGVEQVVPAKLTGSSPNYEIGDPVTLVYDPDAPRYQADDPPNASFLTAATMISSLVGGVFLLSGGLIAGGRWNRRMRSVRKQGWRSGRALVRQRLRGRIVLTIKFPDGDVLTAVTVRPVILPLPMGLTASDVYVGGQGSALSIMFLTGPFVVAAKPVSE</sequence>
<keyword evidence="1" id="KW-0812">Transmembrane</keyword>
<accession>A0ABS8Z7I9</accession>
<feature type="transmembrane region" description="Helical" evidence="1">
    <location>
        <begin position="141"/>
        <end position="166"/>
    </location>
</feature>
<evidence type="ECO:0000256" key="1">
    <source>
        <dbReference type="SAM" id="Phobius"/>
    </source>
</evidence>
<evidence type="ECO:0000313" key="3">
    <source>
        <dbReference type="Proteomes" id="UP001521150"/>
    </source>
</evidence>
<comment type="caution">
    <text evidence="2">The sequence shown here is derived from an EMBL/GenBank/DDBJ whole genome shotgun (WGS) entry which is preliminary data.</text>
</comment>
<gene>
    <name evidence="2" type="ORF">LWC34_06790</name>
</gene>
<keyword evidence="1" id="KW-0472">Membrane</keyword>
<dbReference type="EMBL" id="JAJVCN010000001">
    <property type="protein sequence ID" value="MCE7002538.1"/>
    <property type="molecule type" value="Genomic_DNA"/>
</dbReference>
<name>A0ABS8Z7I9_9PSEU</name>
<reference evidence="2 3" key="1">
    <citation type="submission" date="2021-12" db="EMBL/GenBank/DDBJ databases">
        <title>Genome sequence of Kibdelosporangium philippinense ATCC 49844.</title>
        <authorList>
            <person name="Fedorov E.A."/>
            <person name="Omeragic M."/>
            <person name="Shalygina K.F."/>
            <person name="Maclea K.S."/>
        </authorList>
    </citation>
    <scope>NUCLEOTIDE SEQUENCE [LARGE SCALE GENOMIC DNA]</scope>
    <source>
        <strain evidence="2 3">ATCC 49844</strain>
    </source>
</reference>
<proteinExistence type="predicted"/>
<evidence type="ECO:0000313" key="2">
    <source>
        <dbReference type="EMBL" id="MCE7002538.1"/>
    </source>
</evidence>